<organism evidence="2 3">
    <name type="scientific">Kluyveromyces dobzhanskii CBS 2104</name>
    <dbReference type="NCBI Taxonomy" id="1427455"/>
    <lineage>
        <taxon>Eukaryota</taxon>
        <taxon>Fungi</taxon>
        <taxon>Dikarya</taxon>
        <taxon>Ascomycota</taxon>
        <taxon>Saccharomycotina</taxon>
        <taxon>Saccharomycetes</taxon>
        <taxon>Saccharomycetales</taxon>
        <taxon>Saccharomycetaceae</taxon>
        <taxon>Kluyveromyces</taxon>
    </lineage>
</organism>
<dbReference type="InterPro" id="IPR032466">
    <property type="entry name" value="Metal_Hydrolase"/>
</dbReference>
<dbReference type="Proteomes" id="UP000031516">
    <property type="component" value="Unassembled WGS sequence"/>
</dbReference>
<dbReference type="EC" id="3.4.13.19" evidence="1"/>
<dbReference type="PANTHER" id="PTHR10443">
    <property type="entry name" value="MICROSOMAL DIPEPTIDASE"/>
    <property type="match status" value="1"/>
</dbReference>
<dbReference type="GO" id="GO:0046872">
    <property type="term" value="F:metal ion binding"/>
    <property type="evidence" value="ECO:0007669"/>
    <property type="project" value="UniProtKB-UniRule"/>
</dbReference>
<keyword evidence="1" id="KW-0645">Protease</keyword>
<accession>A0A0A8L589</accession>
<dbReference type="SUPFAM" id="SSF51556">
    <property type="entry name" value="Metallo-dependent hydrolases"/>
    <property type="match status" value="1"/>
</dbReference>
<evidence type="ECO:0000256" key="1">
    <source>
        <dbReference type="RuleBase" id="RU341113"/>
    </source>
</evidence>
<dbReference type="Pfam" id="PF01244">
    <property type="entry name" value="Peptidase_M19"/>
    <property type="match status" value="1"/>
</dbReference>
<dbReference type="CDD" id="cd01301">
    <property type="entry name" value="rDP_like"/>
    <property type="match status" value="1"/>
</dbReference>
<dbReference type="InterPro" id="IPR008257">
    <property type="entry name" value="Pept_M19"/>
</dbReference>
<keyword evidence="1" id="KW-0479">Metal-binding</keyword>
<keyword evidence="1" id="KW-0378">Hydrolase</keyword>
<keyword evidence="1" id="KW-0862">Zinc</keyword>
<gene>
    <name evidence="2" type="ORF">KLDO_g1721</name>
</gene>
<sequence length="408" mass="46385">MDAIYRARLEELLQDTPIVDTHNDFAWLLRINLHNQIHKFGFNFNSNSIVSHTSIPKLRKGRVGVQFSSGFVECKNADQYSRNFNLKSSVVRDTLEIFDITKRLCADYPEHLKFVTTCDEAIGAYHEGKIAMPLAIEGLHQIEGSLSVLRQYYELGIRYATLNHNCDNPFSTAASSIAAGLPDKGLSPLGVECIKEMNRLGIMVDLSHTSYKTMHDVLNVSQAPVIFSHSCAWALTHHERNVRDDVLLRVKENRGVVQICFFGEFLAQDPDHPTRASINDLVDHIFYIASLIGWEHVGFGGDYDGMEVTPVGLEDVSKYPDVIYKCMERGASDEDIRGLMGNNLLRVWKSVEIISDILKSKMPRGRAIEAEWEGRKWEYFEYLQDVNEVFPGSKSIYFPSHKWLPSNH</sequence>
<keyword evidence="1" id="KW-0224">Dipeptidase</keyword>
<dbReference type="PANTHER" id="PTHR10443:SF12">
    <property type="entry name" value="DIPEPTIDASE"/>
    <property type="match status" value="1"/>
</dbReference>
<comment type="caution">
    <text evidence="2">The sequence shown here is derived from an EMBL/GenBank/DDBJ whole genome shotgun (WGS) entry which is preliminary data.</text>
</comment>
<reference evidence="2 3" key="1">
    <citation type="submission" date="2014-03" db="EMBL/GenBank/DDBJ databases">
        <title>The genome of Kluyveromyces dobzhanskii.</title>
        <authorList>
            <person name="Nystedt B."/>
            <person name="Astrom S."/>
        </authorList>
    </citation>
    <scope>NUCLEOTIDE SEQUENCE [LARGE SCALE GENOMIC DNA]</scope>
    <source>
        <strain evidence="2 3">CBS 2104</strain>
    </source>
</reference>
<keyword evidence="1" id="KW-0482">Metalloprotease</keyword>
<proteinExistence type="inferred from homology"/>
<comment type="similarity">
    <text evidence="1">Belongs to the metallo-dependent hydrolases superfamily. Peptidase M19 family.</text>
</comment>
<dbReference type="Gene3D" id="3.20.20.140">
    <property type="entry name" value="Metal-dependent hydrolases"/>
    <property type="match status" value="1"/>
</dbReference>
<dbReference type="GO" id="GO:0006508">
    <property type="term" value="P:proteolysis"/>
    <property type="evidence" value="ECO:0007669"/>
    <property type="project" value="UniProtKB-KW"/>
</dbReference>
<comment type="catalytic activity">
    <reaction evidence="1">
        <text>an L-aminoacyl-L-amino acid + H2O = 2 an L-alpha-amino acid</text>
        <dbReference type="Rhea" id="RHEA:48940"/>
        <dbReference type="ChEBI" id="CHEBI:15377"/>
        <dbReference type="ChEBI" id="CHEBI:59869"/>
        <dbReference type="ChEBI" id="CHEBI:77460"/>
        <dbReference type="EC" id="3.4.13.19"/>
    </reaction>
</comment>
<dbReference type="PROSITE" id="PS51365">
    <property type="entry name" value="RENAL_DIPEPTIDASE_2"/>
    <property type="match status" value="1"/>
</dbReference>
<dbReference type="EMBL" id="CCBQ010000025">
    <property type="protein sequence ID" value="CDO93424.1"/>
    <property type="molecule type" value="Genomic_DNA"/>
</dbReference>
<name>A0A0A8L589_9SACH</name>
<evidence type="ECO:0000313" key="2">
    <source>
        <dbReference type="EMBL" id="CDO93424.1"/>
    </source>
</evidence>
<dbReference type="GO" id="GO:0070573">
    <property type="term" value="F:metallodipeptidase activity"/>
    <property type="evidence" value="ECO:0007669"/>
    <property type="project" value="InterPro"/>
</dbReference>
<evidence type="ECO:0000313" key="3">
    <source>
        <dbReference type="Proteomes" id="UP000031516"/>
    </source>
</evidence>
<comment type="cofactor">
    <cofactor evidence="1">
        <name>Zn(2+)</name>
        <dbReference type="ChEBI" id="CHEBI:29105"/>
    </cofactor>
</comment>
<dbReference type="OrthoDB" id="445695at2759"/>
<dbReference type="AlphaFoldDB" id="A0A0A8L589"/>
<protein>
    <recommendedName>
        <fullName evidence="1">Dipeptidase</fullName>
        <ecNumber evidence="1">3.4.13.19</ecNumber>
    </recommendedName>
</protein>
<keyword evidence="3" id="KW-1185">Reference proteome</keyword>